<dbReference type="InterPro" id="IPR029033">
    <property type="entry name" value="His_PPase_superfam"/>
</dbReference>
<reference evidence="1" key="1">
    <citation type="submission" date="2007-07" db="EMBL/GenBank/DDBJ databases">
        <title>PCAP assembly of the Caenorhabditis remanei genome.</title>
        <authorList>
            <consortium name="The Caenorhabditis remanei Sequencing Consortium"/>
            <person name="Wilson R.K."/>
        </authorList>
    </citation>
    <scope>NUCLEOTIDE SEQUENCE [LARGE SCALE GENOMIC DNA]</scope>
    <source>
        <strain evidence="1">PB4641</strain>
    </source>
</reference>
<proteinExistence type="predicted"/>
<dbReference type="InParanoid" id="E3LPW6"/>
<dbReference type="EMBL" id="DS268412">
    <property type="protein sequence ID" value="EFP05754.1"/>
    <property type="molecule type" value="Genomic_DNA"/>
</dbReference>
<dbReference type="InterPro" id="IPR051710">
    <property type="entry name" value="Phosphatase_SH3-domain"/>
</dbReference>
<dbReference type="Proteomes" id="UP000008281">
    <property type="component" value="Unassembled WGS sequence"/>
</dbReference>
<name>E3LPW6_CAERE</name>
<dbReference type="OMA" id="MIARELC"/>
<sequence>MLLKKLKMNLGKLKSQREKIITKNILKSRLFHNNYCFTMSEFTTKSVKQAETLVTGDFKALGPASHYEGDEIIVMRCAETIDEIFSDWTVRSNLSENSYQPFDLNTPIELPRRSAMLKSYSQDPPITETGKIASKMMARELSDRHAIPSVIFCSPDFASVETAHLIKSYIGDKCGKIQIEPELSTLHKASHVFFGSAHFKSLGYSIDSKEPLRAVSDGVALSDLVSRVKRAFYELTSKNKLFSALIIVDPLSMMIISSLFYSIKMVSSVELERLRSLSSFPSLSNFTCFRIGANTGVKMYDLTSTSLRPLTFTGFSNEIDMDMVPAVPE</sequence>
<dbReference type="AlphaFoldDB" id="E3LPW6"/>
<dbReference type="HOGENOM" id="CLU_980811_0_0_1"/>
<dbReference type="eggNOG" id="KOG3734">
    <property type="taxonomic scope" value="Eukaryota"/>
</dbReference>
<dbReference type="FunCoup" id="E3LPW6">
    <property type="interactions" value="69"/>
</dbReference>
<dbReference type="GO" id="GO:0016791">
    <property type="term" value="F:phosphatase activity"/>
    <property type="evidence" value="ECO:0007669"/>
    <property type="project" value="UniProtKB-ARBA"/>
</dbReference>
<keyword evidence="2" id="KW-1185">Reference proteome</keyword>
<dbReference type="Gene3D" id="3.40.50.1240">
    <property type="entry name" value="Phosphoglycerate mutase-like"/>
    <property type="match status" value="1"/>
</dbReference>
<dbReference type="PANTHER" id="PTHR16469">
    <property type="entry name" value="UBIQUITIN-ASSOCIATED AND SH3 DOMAIN-CONTAINING BA-RELATED"/>
    <property type="match status" value="1"/>
</dbReference>
<dbReference type="PANTHER" id="PTHR16469:SF23">
    <property type="entry name" value="HISTIDINE KINASE"/>
    <property type="match status" value="1"/>
</dbReference>
<dbReference type="OrthoDB" id="414418at2759"/>
<evidence type="ECO:0000313" key="2">
    <source>
        <dbReference type="Proteomes" id="UP000008281"/>
    </source>
</evidence>
<organism evidence="2">
    <name type="scientific">Caenorhabditis remanei</name>
    <name type="common">Caenorhabditis vulgaris</name>
    <dbReference type="NCBI Taxonomy" id="31234"/>
    <lineage>
        <taxon>Eukaryota</taxon>
        <taxon>Metazoa</taxon>
        <taxon>Ecdysozoa</taxon>
        <taxon>Nematoda</taxon>
        <taxon>Chromadorea</taxon>
        <taxon>Rhabditida</taxon>
        <taxon>Rhabditina</taxon>
        <taxon>Rhabditomorpha</taxon>
        <taxon>Rhabditoidea</taxon>
        <taxon>Rhabditidae</taxon>
        <taxon>Peloderinae</taxon>
        <taxon>Caenorhabditis</taxon>
    </lineage>
</organism>
<evidence type="ECO:0000313" key="1">
    <source>
        <dbReference type="EMBL" id="EFP05754.1"/>
    </source>
</evidence>
<accession>E3LPW6</accession>
<gene>
    <name evidence="1" type="ORF">CRE_27038</name>
</gene>
<protein>
    <submittedName>
        <fullName evidence="1">Uncharacterized protein</fullName>
    </submittedName>
</protein>
<dbReference type="SUPFAM" id="SSF53254">
    <property type="entry name" value="Phosphoglycerate mutase-like"/>
    <property type="match status" value="1"/>
</dbReference>
<dbReference type="STRING" id="31234.E3LPW6"/>